<dbReference type="InterPro" id="IPR036388">
    <property type="entry name" value="WH-like_DNA-bd_sf"/>
</dbReference>
<name>A0A8S5RFJ9_9VIRU</name>
<proteinExistence type="predicted"/>
<dbReference type="EMBL" id="BK059101">
    <property type="protein sequence ID" value="DAE29939.1"/>
    <property type="molecule type" value="Genomic_DNA"/>
</dbReference>
<dbReference type="Gene3D" id="3.40.960.10">
    <property type="entry name" value="VSR Endonuclease"/>
    <property type="match status" value="1"/>
</dbReference>
<sequence length="494" mass="58096">MRKVFLDDLPRWGSGTNKGKIKWSDSVGCEIPFIYDDIHDKFKLIDYKKEKCILTAEYNGNIRKLYSEDIKKCRICSLIQKRNGEFKIDIGETLKDKKRDLIITDREYRFKEQKPDKKGRVYTTREKWYKYTCNKCGWTEGWIRESALIVQDNGCSCCNGKTVVPEINSIYAKAPWMMKWISEEDAKNHTVGEKERIKTTCPDCGREKTNIVSDIYNNKSIGCTCGDGYSYGHKYVYSLLRQLGVDFEEEVSFEWCKFYNKYRERFYKVKYDFVIEDDKLIIEVDGDFHRMDNNMSGQSKEESEFIDSEKDRLARENGYKVIRIFYDSLNVEIEKHIRSSELNEIFNLESVDTYFCEEFALNNNKIKDVCNYWNNKENWETTGTLAKEFNTNKNTIRKYLSKGTKLGWTNYNPEEEAERIRIQNANTNKITRIKTVEVFKDGDSLGIFRSLSELSNVSEDVFGVRLQCGNISLVCNGKKPQYKGFTFKYVENNE</sequence>
<accession>A0A8S5RFJ9</accession>
<organism evidence="1">
    <name type="scientific">virus sp. ctE0n6</name>
    <dbReference type="NCBI Taxonomy" id="2827985"/>
    <lineage>
        <taxon>Viruses</taxon>
    </lineage>
</organism>
<protein>
    <submittedName>
        <fullName evidence="1">Restriction enzyme</fullName>
    </submittedName>
</protein>
<dbReference type="Gene3D" id="1.10.10.10">
    <property type="entry name" value="Winged helix-like DNA-binding domain superfamily/Winged helix DNA-binding domain"/>
    <property type="match status" value="1"/>
</dbReference>
<reference evidence="1" key="1">
    <citation type="journal article" date="2021" name="Proc. Natl. Acad. Sci. U.S.A.">
        <title>A Catalog of Tens of Thousands of Viruses from Human Metagenomes Reveals Hidden Associations with Chronic Diseases.</title>
        <authorList>
            <person name="Tisza M.J."/>
            <person name="Buck C.B."/>
        </authorList>
    </citation>
    <scope>NUCLEOTIDE SEQUENCE</scope>
    <source>
        <strain evidence="1">CtE0n6</strain>
    </source>
</reference>
<evidence type="ECO:0000313" key="1">
    <source>
        <dbReference type="EMBL" id="DAE29939.1"/>
    </source>
</evidence>